<sequence length="254" mass="28937">MANNEFHNQEIISTFAVGVVKIEKTTVFPIERHTWGQFVYSMKGIIELTIRNKCYMAPPEFGIWLPPETEHLAWGDNETIYFLLNIDASMCKGLPDAASILSVGAITKSILLDLSARNIEHPETEEDIRLVYVLIDQLRAGGRKENLLPMSKDPLLQRVLEELINNPADNRSLSQWANYVNTTERTLARRCKRDLGMSFMQWRQRLRLSRAVVMLSNGLSVQVVARKLGYSTTSAFIVMFQRAMGSTPNTFRNN</sequence>
<dbReference type="Gene3D" id="1.10.10.60">
    <property type="entry name" value="Homeodomain-like"/>
    <property type="match status" value="1"/>
</dbReference>
<dbReference type="GO" id="GO:0043565">
    <property type="term" value="F:sequence-specific DNA binding"/>
    <property type="evidence" value="ECO:0007669"/>
    <property type="project" value="InterPro"/>
</dbReference>
<keyword evidence="1" id="KW-0678">Repressor</keyword>
<evidence type="ECO:0000256" key="4">
    <source>
        <dbReference type="ARBA" id="ARBA00023163"/>
    </source>
</evidence>
<organism evidence="5 6">
    <name type="scientific">Acinetobacter pittii</name>
    <name type="common">Acinetobacter genomosp. 3</name>
    <dbReference type="NCBI Taxonomy" id="48296"/>
    <lineage>
        <taxon>Bacteria</taxon>
        <taxon>Pseudomonadati</taxon>
        <taxon>Pseudomonadota</taxon>
        <taxon>Gammaproteobacteria</taxon>
        <taxon>Moraxellales</taxon>
        <taxon>Moraxellaceae</taxon>
        <taxon>Acinetobacter</taxon>
        <taxon>Acinetobacter calcoaceticus/baumannii complex</taxon>
    </lineage>
</organism>
<dbReference type="PANTHER" id="PTHR11019">
    <property type="entry name" value="HTH-TYPE TRANSCRIPTIONAL REGULATOR NIMR"/>
    <property type="match status" value="1"/>
</dbReference>
<evidence type="ECO:0000313" key="6">
    <source>
        <dbReference type="Proteomes" id="UP000501692"/>
    </source>
</evidence>
<dbReference type="GO" id="GO:0003700">
    <property type="term" value="F:DNA-binding transcription factor activity"/>
    <property type="evidence" value="ECO:0007669"/>
    <property type="project" value="InterPro"/>
</dbReference>
<dbReference type="AlphaFoldDB" id="A0A1C2NWF2"/>
<dbReference type="PROSITE" id="PS01124">
    <property type="entry name" value="HTH_ARAC_FAMILY_2"/>
    <property type="match status" value="1"/>
</dbReference>
<dbReference type="EMBL" id="CP049806">
    <property type="protein sequence ID" value="QIT19221.1"/>
    <property type="molecule type" value="Genomic_DNA"/>
</dbReference>
<dbReference type="Proteomes" id="UP000501692">
    <property type="component" value="Chromosome"/>
</dbReference>
<evidence type="ECO:0000256" key="1">
    <source>
        <dbReference type="ARBA" id="ARBA00022491"/>
    </source>
</evidence>
<keyword evidence="2" id="KW-0805">Transcription regulation</keyword>
<accession>A0A1C2NWF2</accession>
<dbReference type="InterPro" id="IPR018060">
    <property type="entry name" value="HTH_AraC"/>
</dbReference>
<dbReference type="InterPro" id="IPR018062">
    <property type="entry name" value="HTH_AraC-typ_CS"/>
</dbReference>
<dbReference type="SUPFAM" id="SSF51182">
    <property type="entry name" value="RmlC-like cupins"/>
    <property type="match status" value="1"/>
</dbReference>
<dbReference type="InterPro" id="IPR011051">
    <property type="entry name" value="RmlC_Cupin_sf"/>
</dbReference>
<dbReference type="SUPFAM" id="SSF46689">
    <property type="entry name" value="Homeodomain-like"/>
    <property type="match status" value="2"/>
</dbReference>
<keyword evidence="3" id="KW-0238">DNA-binding</keyword>
<protein>
    <submittedName>
        <fullName evidence="5">Helix-turn-helix transcriptional regulator</fullName>
    </submittedName>
</protein>
<gene>
    <name evidence="5" type="ORF">G8E09_16770</name>
</gene>
<dbReference type="Pfam" id="PF12833">
    <property type="entry name" value="HTH_18"/>
    <property type="match status" value="1"/>
</dbReference>
<dbReference type="PROSITE" id="PS00041">
    <property type="entry name" value="HTH_ARAC_FAMILY_1"/>
    <property type="match status" value="1"/>
</dbReference>
<dbReference type="SMART" id="SM00342">
    <property type="entry name" value="HTH_ARAC"/>
    <property type="match status" value="1"/>
</dbReference>
<evidence type="ECO:0000256" key="2">
    <source>
        <dbReference type="ARBA" id="ARBA00023015"/>
    </source>
</evidence>
<dbReference type="Gene3D" id="2.60.120.10">
    <property type="entry name" value="Jelly Rolls"/>
    <property type="match status" value="1"/>
</dbReference>
<keyword evidence="4" id="KW-0804">Transcription</keyword>
<proteinExistence type="predicted"/>
<name>A0A1C2NWF2_ACIPI</name>
<reference evidence="5 6" key="1">
    <citation type="submission" date="2020-03" db="EMBL/GenBank/DDBJ databases">
        <authorList>
            <person name="Zhang L."/>
            <person name="Han X."/>
            <person name="Chen Y."/>
            <person name="Yu Y."/>
        </authorList>
    </citation>
    <scope>NUCLEOTIDE SEQUENCE [LARGE SCALE GENOMIC DNA]</scope>
    <source>
        <strain evidence="5 6">A1254</strain>
    </source>
</reference>
<dbReference type="InterPro" id="IPR009057">
    <property type="entry name" value="Homeodomain-like_sf"/>
</dbReference>
<dbReference type="RefSeq" id="WP_068528510.1">
    <property type="nucleotide sequence ID" value="NZ_CP049806.1"/>
</dbReference>
<dbReference type="FunFam" id="1.10.10.60:FF:000132">
    <property type="entry name" value="AraC family transcriptional regulator"/>
    <property type="match status" value="1"/>
</dbReference>
<evidence type="ECO:0000313" key="5">
    <source>
        <dbReference type="EMBL" id="QIT19221.1"/>
    </source>
</evidence>
<dbReference type="PANTHER" id="PTHR11019:SF190">
    <property type="entry name" value="ARAC-FAMILY REGULATORY PROTEIN"/>
    <property type="match status" value="1"/>
</dbReference>
<dbReference type="InterPro" id="IPR014710">
    <property type="entry name" value="RmlC-like_jellyroll"/>
</dbReference>
<evidence type="ECO:0000256" key="3">
    <source>
        <dbReference type="ARBA" id="ARBA00023125"/>
    </source>
</evidence>